<keyword evidence="5 7" id="KW-0573">Peptidoglycan synthesis</keyword>
<comment type="pathway">
    <text evidence="1 7">Cell wall biogenesis; peptidoglycan biosynthesis.</text>
</comment>
<evidence type="ECO:0000256" key="7">
    <source>
        <dbReference type="PROSITE-ProRule" id="PRU01373"/>
    </source>
</evidence>
<dbReference type="Gene3D" id="2.40.440.10">
    <property type="entry name" value="L,D-transpeptidase catalytic domain-like"/>
    <property type="match status" value="1"/>
</dbReference>
<dbReference type="PROSITE" id="PS52029">
    <property type="entry name" value="LD_TPASE"/>
    <property type="match status" value="1"/>
</dbReference>
<evidence type="ECO:0000256" key="6">
    <source>
        <dbReference type="ARBA" id="ARBA00023316"/>
    </source>
</evidence>
<dbReference type="InterPro" id="IPR005490">
    <property type="entry name" value="LD_TPept_cat_dom"/>
</dbReference>
<dbReference type="EMBL" id="JBHMFE010000011">
    <property type="protein sequence ID" value="MFB9108398.1"/>
    <property type="molecule type" value="Genomic_DNA"/>
</dbReference>
<dbReference type="Proteomes" id="UP001589562">
    <property type="component" value="Unassembled WGS sequence"/>
</dbReference>
<protein>
    <submittedName>
        <fullName evidence="10">L,D-transpeptidase</fullName>
        <ecNumber evidence="10">2.3.2.-</ecNumber>
    </submittedName>
</protein>
<evidence type="ECO:0000259" key="9">
    <source>
        <dbReference type="PROSITE" id="PS52029"/>
    </source>
</evidence>
<dbReference type="RefSeq" id="WP_278009076.1">
    <property type="nucleotide sequence ID" value="NZ_CP121112.1"/>
</dbReference>
<keyword evidence="10" id="KW-0012">Acyltransferase</keyword>
<dbReference type="PROSITE" id="PS51257">
    <property type="entry name" value="PROKAR_LIPOPROTEIN"/>
    <property type="match status" value="1"/>
</dbReference>
<dbReference type="CDD" id="cd16913">
    <property type="entry name" value="YkuD_like"/>
    <property type="match status" value="1"/>
</dbReference>
<feature type="active site" description="Nucleophile" evidence="7">
    <location>
        <position position="204"/>
    </location>
</feature>
<name>A0ABV5H915_9FLAO</name>
<dbReference type="PANTHER" id="PTHR30582">
    <property type="entry name" value="L,D-TRANSPEPTIDASE"/>
    <property type="match status" value="1"/>
</dbReference>
<evidence type="ECO:0000256" key="8">
    <source>
        <dbReference type="SAM" id="SignalP"/>
    </source>
</evidence>
<comment type="caution">
    <text evidence="10">The sequence shown here is derived from an EMBL/GenBank/DDBJ whole genome shotgun (WGS) entry which is preliminary data.</text>
</comment>
<dbReference type="InterPro" id="IPR050979">
    <property type="entry name" value="LD-transpeptidase"/>
</dbReference>
<evidence type="ECO:0000256" key="5">
    <source>
        <dbReference type="ARBA" id="ARBA00022984"/>
    </source>
</evidence>
<evidence type="ECO:0000256" key="2">
    <source>
        <dbReference type="ARBA" id="ARBA00005992"/>
    </source>
</evidence>
<feature type="chain" id="PRO_5046987611" evidence="8">
    <location>
        <begin position="23"/>
        <end position="295"/>
    </location>
</feature>
<organism evidence="10 11">
    <name type="scientific">Flavobacterium gyeonganense</name>
    <dbReference type="NCBI Taxonomy" id="1310418"/>
    <lineage>
        <taxon>Bacteria</taxon>
        <taxon>Pseudomonadati</taxon>
        <taxon>Bacteroidota</taxon>
        <taxon>Flavobacteriia</taxon>
        <taxon>Flavobacteriales</taxon>
        <taxon>Flavobacteriaceae</taxon>
        <taxon>Flavobacterium</taxon>
    </lineage>
</organism>
<evidence type="ECO:0000256" key="3">
    <source>
        <dbReference type="ARBA" id="ARBA00022679"/>
    </source>
</evidence>
<dbReference type="PANTHER" id="PTHR30582:SF2">
    <property type="entry name" value="L,D-TRANSPEPTIDASE YCIB-RELATED"/>
    <property type="match status" value="1"/>
</dbReference>
<keyword evidence="4 7" id="KW-0133">Cell shape</keyword>
<dbReference type="InterPro" id="IPR038063">
    <property type="entry name" value="Transpep_catalytic_dom"/>
</dbReference>
<keyword evidence="3 10" id="KW-0808">Transferase</keyword>
<comment type="similarity">
    <text evidence="2">Belongs to the YkuD family.</text>
</comment>
<dbReference type="GO" id="GO:0016746">
    <property type="term" value="F:acyltransferase activity"/>
    <property type="evidence" value="ECO:0007669"/>
    <property type="project" value="UniProtKB-KW"/>
</dbReference>
<evidence type="ECO:0000313" key="11">
    <source>
        <dbReference type="Proteomes" id="UP001589562"/>
    </source>
</evidence>
<feature type="domain" description="L,D-TPase catalytic" evidence="9">
    <location>
        <begin position="118"/>
        <end position="240"/>
    </location>
</feature>
<evidence type="ECO:0000256" key="4">
    <source>
        <dbReference type="ARBA" id="ARBA00022960"/>
    </source>
</evidence>
<keyword evidence="8" id="KW-0732">Signal</keyword>
<proteinExistence type="inferred from homology"/>
<feature type="signal peptide" evidence="8">
    <location>
        <begin position="1"/>
        <end position="22"/>
    </location>
</feature>
<dbReference type="Pfam" id="PF03734">
    <property type="entry name" value="YkuD"/>
    <property type="match status" value="1"/>
</dbReference>
<keyword evidence="6 7" id="KW-0961">Cell wall biogenesis/degradation</keyword>
<accession>A0ABV5H915</accession>
<gene>
    <name evidence="10" type="ORF">ACFFVK_07400</name>
</gene>
<reference evidence="10 11" key="1">
    <citation type="submission" date="2024-09" db="EMBL/GenBank/DDBJ databases">
        <authorList>
            <person name="Sun Q."/>
            <person name="Mori K."/>
        </authorList>
    </citation>
    <scope>NUCLEOTIDE SEQUENCE [LARGE SCALE GENOMIC DNA]</scope>
    <source>
        <strain evidence="10 11">CECT 8365</strain>
    </source>
</reference>
<feature type="active site" description="Proton donor/acceptor" evidence="7">
    <location>
        <position position="191"/>
    </location>
</feature>
<dbReference type="SUPFAM" id="SSF141523">
    <property type="entry name" value="L,D-transpeptidase catalytic domain-like"/>
    <property type="match status" value="1"/>
</dbReference>
<evidence type="ECO:0000313" key="10">
    <source>
        <dbReference type="EMBL" id="MFB9108398.1"/>
    </source>
</evidence>
<evidence type="ECO:0000256" key="1">
    <source>
        <dbReference type="ARBA" id="ARBA00004752"/>
    </source>
</evidence>
<sequence length="295" mass="33816">MKKLYYLANALLLLILALMVSCKKSDTITITENKKPKKTVEYKKPESTVLYQFTKSKEWLKANEADSIKMNIIYALNRADKTNLKKLDSLIVPSDFSGDLVYYLPFPLHVNALEGVSKIIIFSYPTQTFAAYENGELVRTGPTNMGRKADQTPTGLFFTNWKAEKTTSTFNDEWELKWNFNIENKLGVGFHQYELPGYPASHSCLRLLEKDAKYLYKFADEWILKDKENVKVKGTPVIVFGSYDFDGSKPWFQLTTDPKALNISEAEIEKQIKPFIQQILENQTLSETEKNTASL</sequence>
<dbReference type="EC" id="2.3.2.-" evidence="10"/>
<keyword evidence="11" id="KW-1185">Reference proteome</keyword>